<evidence type="ECO:0000256" key="9">
    <source>
        <dbReference type="PIRSR" id="PIRSR001434-2"/>
    </source>
</evidence>
<protein>
    <recommendedName>
        <fullName evidence="5">homocysteine desulfhydrase</fullName>
        <ecNumber evidence="5">4.4.1.2</ecNumber>
    </recommendedName>
    <alternativeName>
        <fullName evidence="6">Homocysteine desulfhydrase</fullName>
    </alternativeName>
</protein>
<evidence type="ECO:0000256" key="2">
    <source>
        <dbReference type="ARBA" id="ARBA00009077"/>
    </source>
</evidence>
<comment type="similarity">
    <text evidence="2 10">Belongs to the trans-sulfuration enzymes family.</text>
</comment>
<dbReference type="EC" id="4.4.1.2" evidence="5"/>
<dbReference type="Gene3D" id="3.90.1150.10">
    <property type="entry name" value="Aspartate Aminotransferase, domain 1"/>
    <property type="match status" value="1"/>
</dbReference>
<evidence type="ECO:0000256" key="7">
    <source>
        <dbReference type="ARBA" id="ARBA00048780"/>
    </source>
</evidence>
<sequence length="407" mass="44263">MRFNTALLHSAKLGDENTGATLTPIYQSSAFYQPSAEQHEKLFHNKATGYSYTRINNPTIAAFEERMTNLEKGVGSVACSSGMAALTNALLNIVGTGGEIVSSTGLYGGTIDLFHDLEAFGIKTTFVEISDKDAVEAAINENTRVIFAETIGNPKLDVVDIKALSELAHSHNLPLLIDNTVATAYLVTPLTLGADIVINSTSKYVNGNSDAISGVITDSGNFKWDAERYPLLQQYKMFGKFAYIAKLRNGLFRNTGACIAPQTAFYNMLGMETLGLRMERCCSNALALAKFLESQEGVKVNYPGLTSSPWHDIADKQLHGGYGAIITIRVGSKEKAFAVMNKLTIPQIVSNIGDTKTLIVHPESTLNAHSTEQEKLDANVYDDMIRISVGIEDVEDLIEDFQKALES</sequence>
<dbReference type="InterPro" id="IPR006235">
    <property type="entry name" value="OAc-hSer/O-AcSer_sulfhydrylase"/>
</dbReference>
<evidence type="ECO:0000256" key="5">
    <source>
        <dbReference type="ARBA" id="ARBA00047175"/>
    </source>
</evidence>
<dbReference type="InterPro" id="IPR015424">
    <property type="entry name" value="PyrdxlP-dep_Trfase"/>
</dbReference>
<evidence type="ECO:0000256" key="3">
    <source>
        <dbReference type="ARBA" id="ARBA00022679"/>
    </source>
</evidence>
<proteinExistence type="inferred from homology"/>
<dbReference type="InterPro" id="IPR000277">
    <property type="entry name" value="Cys/Met-Metab_PyrdxlP-dep_enz"/>
</dbReference>
<dbReference type="CDD" id="cd00614">
    <property type="entry name" value="CGS_like"/>
    <property type="match status" value="1"/>
</dbReference>
<evidence type="ECO:0000256" key="4">
    <source>
        <dbReference type="ARBA" id="ARBA00022898"/>
    </source>
</evidence>
<feature type="modified residue" description="N6-(pyridoxal phosphate)lysine" evidence="9">
    <location>
        <position position="203"/>
    </location>
</feature>
<dbReference type="GO" id="GO:0071269">
    <property type="term" value="P:L-homocysteine biosynthetic process"/>
    <property type="evidence" value="ECO:0007669"/>
    <property type="project" value="TreeGrafter"/>
</dbReference>
<organism evidence="11 12">
    <name type="scientific">Coprococcus eutactus</name>
    <dbReference type="NCBI Taxonomy" id="33043"/>
    <lineage>
        <taxon>Bacteria</taxon>
        <taxon>Bacillati</taxon>
        <taxon>Bacillota</taxon>
        <taxon>Clostridia</taxon>
        <taxon>Lachnospirales</taxon>
        <taxon>Lachnospiraceae</taxon>
        <taxon>Coprococcus</taxon>
    </lineage>
</organism>
<evidence type="ECO:0000256" key="10">
    <source>
        <dbReference type="RuleBase" id="RU362118"/>
    </source>
</evidence>
<dbReference type="GO" id="GO:0004124">
    <property type="term" value="F:cysteine synthase activity"/>
    <property type="evidence" value="ECO:0007669"/>
    <property type="project" value="TreeGrafter"/>
</dbReference>
<dbReference type="GO" id="GO:0019346">
    <property type="term" value="P:transsulfuration"/>
    <property type="evidence" value="ECO:0007669"/>
    <property type="project" value="InterPro"/>
</dbReference>
<dbReference type="GO" id="GO:0006535">
    <property type="term" value="P:cysteine biosynthetic process from serine"/>
    <property type="evidence" value="ECO:0007669"/>
    <property type="project" value="TreeGrafter"/>
</dbReference>
<comment type="catalytic activity">
    <reaction evidence="7">
        <text>L-homocysteine + H2O = 2-oxobutanoate + hydrogen sulfide + NH4(+) + H(+)</text>
        <dbReference type="Rhea" id="RHEA:14501"/>
        <dbReference type="ChEBI" id="CHEBI:15377"/>
        <dbReference type="ChEBI" id="CHEBI:15378"/>
        <dbReference type="ChEBI" id="CHEBI:16763"/>
        <dbReference type="ChEBI" id="CHEBI:28938"/>
        <dbReference type="ChEBI" id="CHEBI:29919"/>
        <dbReference type="ChEBI" id="CHEBI:58199"/>
        <dbReference type="EC" id="4.4.1.2"/>
    </reaction>
    <physiologicalReaction direction="left-to-right" evidence="7">
        <dbReference type="Rhea" id="RHEA:14502"/>
    </physiologicalReaction>
</comment>
<evidence type="ECO:0000256" key="6">
    <source>
        <dbReference type="ARBA" id="ARBA00047199"/>
    </source>
</evidence>
<name>A0A412INA3_9FIRM</name>
<keyword evidence="3 11" id="KW-0808">Transferase</keyword>
<dbReference type="PIRSF" id="PIRSF001434">
    <property type="entry name" value="CGS"/>
    <property type="match status" value="1"/>
</dbReference>
<dbReference type="GO" id="GO:0005737">
    <property type="term" value="C:cytoplasm"/>
    <property type="evidence" value="ECO:0007669"/>
    <property type="project" value="TreeGrafter"/>
</dbReference>
<dbReference type="FunFam" id="3.40.640.10:FF:000046">
    <property type="entry name" value="Cystathionine gamma-lyase"/>
    <property type="match status" value="1"/>
</dbReference>
<evidence type="ECO:0000256" key="8">
    <source>
        <dbReference type="ARBA" id="ARBA00052699"/>
    </source>
</evidence>
<dbReference type="OrthoDB" id="9780685at2"/>
<comment type="cofactor">
    <cofactor evidence="1 10">
        <name>pyridoxal 5'-phosphate</name>
        <dbReference type="ChEBI" id="CHEBI:597326"/>
    </cofactor>
</comment>
<dbReference type="GO" id="GO:0047982">
    <property type="term" value="F:homocysteine desulfhydrase activity"/>
    <property type="evidence" value="ECO:0007669"/>
    <property type="project" value="UniProtKB-EC"/>
</dbReference>
<dbReference type="PANTHER" id="PTHR43797">
    <property type="entry name" value="HOMOCYSTEINE/CYSTEINE SYNTHASE"/>
    <property type="match status" value="1"/>
</dbReference>
<dbReference type="GO" id="GO:0003961">
    <property type="term" value="F:O-acetylhomoserine aminocarboxypropyltransferase activity"/>
    <property type="evidence" value="ECO:0007669"/>
    <property type="project" value="TreeGrafter"/>
</dbReference>
<evidence type="ECO:0000313" key="12">
    <source>
        <dbReference type="Proteomes" id="UP000283295"/>
    </source>
</evidence>
<dbReference type="InterPro" id="IPR015422">
    <property type="entry name" value="PyrdxlP-dep_Trfase_small"/>
</dbReference>
<accession>A0A412INA3</accession>
<dbReference type="EMBL" id="QRVK01000033">
    <property type="protein sequence ID" value="RGS39408.1"/>
    <property type="molecule type" value="Genomic_DNA"/>
</dbReference>
<dbReference type="PANTHER" id="PTHR43797:SF2">
    <property type="entry name" value="HOMOCYSTEINE_CYSTEINE SYNTHASE"/>
    <property type="match status" value="1"/>
</dbReference>
<dbReference type="AlphaFoldDB" id="A0A412INA3"/>
<evidence type="ECO:0000256" key="1">
    <source>
        <dbReference type="ARBA" id="ARBA00001933"/>
    </source>
</evidence>
<gene>
    <name evidence="11" type="ORF">DWX94_11035</name>
</gene>
<reference evidence="11 12" key="1">
    <citation type="submission" date="2018-08" db="EMBL/GenBank/DDBJ databases">
        <title>A genome reference for cultivated species of the human gut microbiota.</title>
        <authorList>
            <person name="Zou Y."/>
            <person name="Xue W."/>
            <person name="Luo G."/>
        </authorList>
    </citation>
    <scope>NUCLEOTIDE SEQUENCE [LARGE SCALE GENOMIC DNA]</scope>
    <source>
        <strain evidence="11 12">AF22-21</strain>
    </source>
</reference>
<dbReference type="Gene3D" id="3.40.640.10">
    <property type="entry name" value="Type I PLP-dependent aspartate aminotransferase-like (Major domain)"/>
    <property type="match status" value="1"/>
</dbReference>
<dbReference type="Pfam" id="PF01053">
    <property type="entry name" value="Cys_Met_Meta_PP"/>
    <property type="match status" value="1"/>
</dbReference>
<dbReference type="SUPFAM" id="SSF53383">
    <property type="entry name" value="PLP-dependent transferases"/>
    <property type="match status" value="1"/>
</dbReference>
<comment type="catalytic activity">
    <reaction evidence="8">
        <text>L-methionine + H2O = methanethiol + 2-oxobutanoate + NH4(+)</text>
        <dbReference type="Rhea" id="RHEA:23800"/>
        <dbReference type="ChEBI" id="CHEBI:15377"/>
        <dbReference type="ChEBI" id="CHEBI:16007"/>
        <dbReference type="ChEBI" id="CHEBI:16763"/>
        <dbReference type="ChEBI" id="CHEBI:28938"/>
        <dbReference type="ChEBI" id="CHEBI:57844"/>
        <dbReference type="EC" id="4.4.1.11"/>
    </reaction>
    <physiologicalReaction direction="left-to-right" evidence="8">
        <dbReference type="Rhea" id="RHEA:23801"/>
    </physiologicalReaction>
</comment>
<dbReference type="GO" id="GO:0018826">
    <property type="term" value="F:methionine gamma-lyase activity"/>
    <property type="evidence" value="ECO:0007669"/>
    <property type="project" value="UniProtKB-EC"/>
</dbReference>
<comment type="caution">
    <text evidence="11">The sequence shown here is derived from an EMBL/GenBank/DDBJ whole genome shotgun (WGS) entry which is preliminary data.</text>
</comment>
<dbReference type="Proteomes" id="UP000283295">
    <property type="component" value="Unassembled WGS sequence"/>
</dbReference>
<dbReference type="InterPro" id="IPR015421">
    <property type="entry name" value="PyrdxlP-dep_Trfase_major"/>
</dbReference>
<keyword evidence="4 9" id="KW-0663">Pyridoxal phosphate</keyword>
<dbReference type="GO" id="GO:0030170">
    <property type="term" value="F:pyridoxal phosphate binding"/>
    <property type="evidence" value="ECO:0007669"/>
    <property type="project" value="InterPro"/>
</dbReference>
<evidence type="ECO:0000313" key="11">
    <source>
        <dbReference type="EMBL" id="RGS39408.1"/>
    </source>
</evidence>